<comment type="similarity">
    <text evidence="5">Belongs to the RNase Y family.</text>
</comment>
<dbReference type="InParanoid" id="A0A2S8SVC7"/>
<keyword evidence="10" id="KW-1185">Reference proteome</keyword>
<evidence type="ECO:0000313" key="9">
    <source>
        <dbReference type="EMBL" id="PQV64746.1"/>
    </source>
</evidence>
<keyword evidence="3 5" id="KW-0378">Hydrolase</keyword>
<dbReference type="Proteomes" id="UP000237684">
    <property type="component" value="Unassembled WGS sequence"/>
</dbReference>
<proteinExistence type="inferred from homology"/>
<evidence type="ECO:0000256" key="3">
    <source>
        <dbReference type="ARBA" id="ARBA00022801"/>
    </source>
</evidence>
<evidence type="ECO:0000256" key="1">
    <source>
        <dbReference type="ARBA" id="ARBA00022722"/>
    </source>
</evidence>
<keyword evidence="4 5" id="KW-0694">RNA-binding</keyword>
<dbReference type="GO" id="GO:0003723">
    <property type="term" value="F:RNA binding"/>
    <property type="evidence" value="ECO:0007669"/>
    <property type="project" value="UniProtKB-UniRule"/>
</dbReference>
<dbReference type="GO" id="GO:0006402">
    <property type="term" value="P:mRNA catabolic process"/>
    <property type="evidence" value="ECO:0007669"/>
    <property type="project" value="UniProtKB-UniRule"/>
</dbReference>
<gene>
    <name evidence="5" type="primary">rny</name>
    <name evidence="9" type="ORF">B1R32_10313</name>
</gene>
<dbReference type="GO" id="GO:0016787">
    <property type="term" value="F:hydrolase activity"/>
    <property type="evidence" value="ECO:0007669"/>
    <property type="project" value="UniProtKB-KW"/>
</dbReference>
<name>A0A2S8SVC7_9BACT</name>
<keyword evidence="2 5" id="KW-0255">Endonuclease</keyword>
<dbReference type="EMBL" id="NIGF01000003">
    <property type="protein sequence ID" value="PQV64746.1"/>
    <property type="molecule type" value="Genomic_DNA"/>
</dbReference>
<dbReference type="NCBIfam" id="TIGR00277">
    <property type="entry name" value="HDIG"/>
    <property type="match status" value="1"/>
</dbReference>
<dbReference type="GO" id="GO:0004521">
    <property type="term" value="F:RNA endonuclease activity"/>
    <property type="evidence" value="ECO:0007669"/>
    <property type="project" value="UniProtKB-UniRule"/>
</dbReference>
<dbReference type="InterPro" id="IPR006674">
    <property type="entry name" value="HD_domain"/>
</dbReference>
<evidence type="ECO:0000256" key="6">
    <source>
        <dbReference type="NCBIfam" id="TIGR03319"/>
    </source>
</evidence>
<evidence type="ECO:0000313" key="10">
    <source>
        <dbReference type="Proteomes" id="UP000237684"/>
    </source>
</evidence>
<accession>A0A2S8SVC7</accession>
<evidence type="ECO:0000256" key="2">
    <source>
        <dbReference type="ARBA" id="ARBA00022759"/>
    </source>
</evidence>
<dbReference type="InterPro" id="IPR004087">
    <property type="entry name" value="KH_dom"/>
</dbReference>
<dbReference type="AlphaFoldDB" id="A0A2S8SVC7"/>
<evidence type="ECO:0000259" key="8">
    <source>
        <dbReference type="PROSITE" id="PS51831"/>
    </source>
</evidence>
<dbReference type="Pfam" id="PF01966">
    <property type="entry name" value="HD"/>
    <property type="match status" value="1"/>
</dbReference>
<dbReference type="PANTHER" id="PTHR12826">
    <property type="entry name" value="RIBONUCLEASE Y"/>
    <property type="match status" value="1"/>
</dbReference>
<dbReference type="PANTHER" id="PTHR12826:SF15">
    <property type="entry name" value="RIBONUCLEASE Y"/>
    <property type="match status" value="1"/>
</dbReference>
<dbReference type="CDD" id="cd00077">
    <property type="entry name" value="HDc"/>
    <property type="match status" value="1"/>
</dbReference>
<dbReference type="FunCoup" id="A0A2S8SVC7">
    <property type="interactions" value="102"/>
</dbReference>
<dbReference type="RefSeq" id="WP_170065454.1">
    <property type="nucleotide sequence ID" value="NZ_NIGF01000003.1"/>
</dbReference>
<dbReference type="InterPro" id="IPR003607">
    <property type="entry name" value="HD/PDEase_dom"/>
</dbReference>
<evidence type="ECO:0000256" key="7">
    <source>
        <dbReference type="SAM" id="MobiDB-lite"/>
    </source>
</evidence>
<dbReference type="InterPro" id="IPR004088">
    <property type="entry name" value="KH_dom_type_1"/>
</dbReference>
<organism evidence="9 10">
    <name type="scientific">Abditibacterium utsteinense</name>
    <dbReference type="NCBI Taxonomy" id="1960156"/>
    <lineage>
        <taxon>Bacteria</taxon>
        <taxon>Pseudomonadati</taxon>
        <taxon>Abditibacteriota</taxon>
        <taxon>Abditibacteriia</taxon>
        <taxon>Abditibacteriales</taxon>
        <taxon>Abditibacteriaceae</taxon>
        <taxon>Abditibacterium</taxon>
    </lineage>
</organism>
<dbReference type="InterPro" id="IPR022711">
    <property type="entry name" value="RNase_Y_N"/>
</dbReference>
<dbReference type="Gene3D" id="1.10.3210.10">
    <property type="entry name" value="Hypothetical protein af1432"/>
    <property type="match status" value="1"/>
</dbReference>
<dbReference type="NCBIfam" id="TIGR03319">
    <property type="entry name" value="RNase_Y"/>
    <property type="match status" value="1"/>
</dbReference>
<keyword evidence="1 5" id="KW-0540">Nuclease</keyword>
<dbReference type="Gene3D" id="3.30.1370.10">
    <property type="entry name" value="K Homology domain, type 1"/>
    <property type="match status" value="1"/>
</dbReference>
<evidence type="ECO:0000256" key="4">
    <source>
        <dbReference type="ARBA" id="ARBA00022884"/>
    </source>
</evidence>
<dbReference type="SMART" id="SM00471">
    <property type="entry name" value="HDc"/>
    <property type="match status" value="1"/>
</dbReference>
<reference evidence="9 10" key="1">
    <citation type="journal article" date="2018" name="Syst. Appl. Microbiol.">
        <title>Abditibacterium utsteinense sp. nov., the first cultivated member of candidate phylum FBP, isolated from ice-free Antarctic soil samples.</title>
        <authorList>
            <person name="Tahon G."/>
            <person name="Tytgat B."/>
            <person name="Lebbe L."/>
            <person name="Carlier A."/>
            <person name="Willems A."/>
        </authorList>
    </citation>
    <scope>NUCLEOTIDE SEQUENCE [LARGE SCALE GENOMIC DNA]</scope>
    <source>
        <strain evidence="9 10">LMG 29911</strain>
    </source>
</reference>
<dbReference type="InterPro" id="IPR006675">
    <property type="entry name" value="HDIG_dom"/>
</dbReference>
<dbReference type="EC" id="3.1.-.-" evidence="5 6"/>
<dbReference type="SUPFAM" id="SSF54791">
    <property type="entry name" value="Eukaryotic type KH-domain (KH-domain type I)"/>
    <property type="match status" value="1"/>
</dbReference>
<dbReference type="HAMAP" id="MF_00335">
    <property type="entry name" value="RNase_Y"/>
    <property type="match status" value="1"/>
</dbReference>
<dbReference type="InterPro" id="IPR036612">
    <property type="entry name" value="KH_dom_type_1_sf"/>
</dbReference>
<feature type="domain" description="HD" evidence="8">
    <location>
        <begin position="337"/>
        <end position="431"/>
    </location>
</feature>
<evidence type="ECO:0000256" key="5">
    <source>
        <dbReference type="HAMAP-Rule" id="MF_00335"/>
    </source>
</evidence>
<comment type="function">
    <text evidence="5">Endoribonuclease that initiates mRNA decay.</text>
</comment>
<sequence length="522" mass="58385">MNSPIFWAFLCLIIGLLLGGAVITTQQRAKTHQSQLTLLEAQRKLADFDSDLAQRHKELQLEARDETQREVARLREVIEREAAERRAELKEAENRLRERESGLERRNKTLEGREKSAQLKETEAQRKLEDAANEAALLVGQQKETLERVAELSSPQAKEILLERVALEARAAMSHVAHRIEEEARENAEEKARKIIAMAIQRCAVDQTSESSVSVVPIPSEDVKGRIIGREGRNIRTFEQLSGTDLIIDDTPEAVVVSCFDPVRRETARIALQNLVNDGRIHPARIEEMLGRAKLEVQAKMREAADTACAEANVRLPKPILEVFGRLLYRTSYGQNILKHSVEMAKLASSIAAELGADVQVAKRAALLHDIGKALDHDHEGTHVDLGVELLKRHRESDAVIRAAGEHHMDVTQMTSLESVIVQVADAISSARPGARRENVEIYIKRLENLEKIANSFGGVEKSYAIQAGREVRIVVKPEQVDDLGSLRLARDVAQRIQEEMTYPGEIKVTVIRETRASEIAH</sequence>
<dbReference type="GO" id="GO:0005886">
    <property type="term" value="C:plasma membrane"/>
    <property type="evidence" value="ECO:0007669"/>
    <property type="project" value="UniProtKB-UniRule"/>
</dbReference>
<comment type="caution">
    <text evidence="9">The sequence shown here is derived from an EMBL/GenBank/DDBJ whole genome shotgun (WGS) entry which is preliminary data.</text>
</comment>
<dbReference type="Pfam" id="PF00013">
    <property type="entry name" value="KH_1"/>
    <property type="match status" value="1"/>
</dbReference>
<feature type="region of interest" description="Disordered" evidence="7">
    <location>
        <begin position="88"/>
        <end position="123"/>
    </location>
</feature>
<protein>
    <recommendedName>
        <fullName evidence="5 6">Ribonuclease Y</fullName>
        <shortName evidence="5">RNase Y</shortName>
        <ecNumber evidence="5 6">3.1.-.-</ecNumber>
    </recommendedName>
</protein>
<dbReference type="CDD" id="cd22431">
    <property type="entry name" value="KH-I_RNaseY"/>
    <property type="match status" value="1"/>
</dbReference>
<dbReference type="SMART" id="SM00322">
    <property type="entry name" value="KH"/>
    <property type="match status" value="1"/>
</dbReference>
<dbReference type="PROSITE" id="PS51831">
    <property type="entry name" value="HD"/>
    <property type="match status" value="1"/>
</dbReference>
<dbReference type="SUPFAM" id="SSF109604">
    <property type="entry name" value="HD-domain/PDEase-like"/>
    <property type="match status" value="1"/>
</dbReference>
<dbReference type="InterPro" id="IPR017705">
    <property type="entry name" value="Ribonuclease_Y"/>
</dbReference>
<dbReference type="Pfam" id="PF12072">
    <property type="entry name" value="RNase_Y_N"/>
    <property type="match status" value="1"/>
</dbReference>